<dbReference type="InterPro" id="IPR010290">
    <property type="entry name" value="TM_effector"/>
</dbReference>
<accession>A0A285VRN4</accession>
<organism evidence="8 9">
    <name type="scientific">Ornithinimicrobium cerasi</name>
    <dbReference type="NCBI Taxonomy" id="2248773"/>
    <lineage>
        <taxon>Bacteria</taxon>
        <taxon>Bacillati</taxon>
        <taxon>Actinomycetota</taxon>
        <taxon>Actinomycetes</taxon>
        <taxon>Micrococcales</taxon>
        <taxon>Ornithinimicrobiaceae</taxon>
        <taxon>Ornithinimicrobium</taxon>
    </lineage>
</organism>
<evidence type="ECO:0000256" key="7">
    <source>
        <dbReference type="SAM" id="Phobius"/>
    </source>
</evidence>
<feature type="transmembrane region" description="Helical" evidence="7">
    <location>
        <begin position="51"/>
        <end position="71"/>
    </location>
</feature>
<proteinExistence type="predicted"/>
<feature type="transmembrane region" description="Helical" evidence="7">
    <location>
        <begin position="279"/>
        <end position="299"/>
    </location>
</feature>
<feature type="transmembrane region" description="Helical" evidence="7">
    <location>
        <begin position="168"/>
        <end position="193"/>
    </location>
</feature>
<evidence type="ECO:0000313" key="8">
    <source>
        <dbReference type="EMBL" id="SOC56547.1"/>
    </source>
</evidence>
<dbReference type="InterPro" id="IPR036259">
    <property type="entry name" value="MFS_trans_sf"/>
</dbReference>
<dbReference type="SUPFAM" id="SSF103473">
    <property type="entry name" value="MFS general substrate transporter"/>
    <property type="match status" value="1"/>
</dbReference>
<evidence type="ECO:0000256" key="2">
    <source>
        <dbReference type="ARBA" id="ARBA00022448"/>
    </source>
</evidence>
<keyword evidence="4 7" id="KW-0812">Transmembrane</keyword>
<dbReference type="EMBL" id="OBQK01000008">
    <property type="protein sequence ID" value="SOC56547.1"/>
    <property type="molecule type" value="Genomic_DNA"/>
</dbReference>
<dbReference type="AlphaFoldDB" id="A0A285VRN4"/>
<sequence length="426" mass="43641">MSPGRHLVDVRPLRESAAFRRLWLSGVLSGLGGQIAVVAVLFQVWDTTRNPYWVGAIGLFQAVPMVVLGLVGGPLADVLDRRVVGLWSTGAQALAALGLASQLVLGPHPLVVIFLLVAAQTGAGALGAPARRTYTTRLLPRALVPAGIALLMIAFQAAMLVGPAVGGILIDVAGVAVCYLVNAVALLVSWTAVRSLPPMRPDRATRTDAAPAPASARSRLLGRVGTAVGMLGEGVVLIARRPVLRGSFLVDLAATLLAFPVALFPMLNEERFGGDPRTLGLFLSSMAVGGLLAGLWSGAVTRAHRLGLVQLGAATVWGMALLAFALSGPVWLALAFLAVAGAADTVSVTTRAAMVQLDTADSHLGRVSAVEHVVGVAGPDLGNLRAGVVAGLTTPAFAAVTGAALCVVGVAVVGLTHRGVRDFRVT</sequence>
<keyword evidence="3" id="KW-1003">Cell membrane</keyword>
<protein>
    <submittedName>
        <fullName evidence="8">Predicted arabinose efflux permease, MFS family</fullName>
    </submittedName>
</protein>
<name>A0A285VRN4_9MICO</name>
<feature type="transmembrane region" description="Helical" evidence="7">
    <location>
        <begin position="311"/>
        <end position="339"/>
    </location>
</feature>
<keyword evidence="9" id="KW-1185">Reference proteome</keyword>
<comment type="subcellular location">
    <subcellularLocation>
        <location evidence="1">Cell inner membrane</location>
        <topology evidence="1">Multi-pass membrane protein</topology>
    </subcellularLocation>
</comment>
<feature type="transmembrane region" description="Helical" evidence="7">
    <location>
        <begin position="396"/>
        <end position="416"/>
    </location>
</feature>
<feature type="transmembrane region" description="Helical" evidence="7">
    <location>
        <begin position="248"/>
        <end position="267"/>
    </location>
</feature>
<keyword evidence="2" id="KW-0813">Transport</keyword>
<reference evidence="9" key="1">
    <citation type="submission" date="2017-08" db="EMBL/GenBank/DDBJ databases">
        <authorList>
            <person name="Varghese N."/>
            <person name="Submissions S."/>
        </authorList>
    </citation>
    <scope>NUCLEOTIDE SEQUENCE [LARGE SCALE GENOMIC DNA]</scope>
    <source>
        <strain evidence="9">USBA17B2</strain>
    </source>
</reference>
<feature type="transmembrane region" description="Helical" evidence="7">
    <location>
        <begin position="21"/>
        <end position="45"/>
    </location>
</feature>
<dbReference type="CDD" id="cd06173">
    <property type="entry name" value="MFS_MefA_like"/>
    <property type="match status" value="1"/>
</dbReference>
<evidence type="ECO:0000256" key="6">
    <source>
        <dbReference type="ARBA" id="ARBA00023136"/>
    </source>
</evidence>
<keyword evidence="5 7" id="KW-1133">Transmembrane helix</keyword>
<dbReference type="Proteomes" id="UP000219688">
    <property type="component" value="Unassembled WGS sequence"/>
</dbReference>
<dbReference type="Gene3D" id="1.20.1250.20">
    <property type="entry name" value="MFS general substrate transporter like domains"/>
    <property type="match status" value="1"/>
</dbReference>
<evidence type="ECO:0000256" key="1">
    <source>
        <dbReference type="ARBA" id="ARBA00004429"/>
    </source>
</evidence>
<evidence type="ECO:0000256" key="5">
    <source>
        <dbReference type="ARBA" id="ARBA00022989"/>
    </source>
</evidence>
<dbReference type="PANTHER" id="PTHR23513:SF9">
    <property type="entry name" value="ENTEROBACTIN EXPORTER ENTS"/>
    <property type="match status" value="1"/>
</dbReference>
<gene>
    <name evidence="8" type="ORF">SAMN05421879_10826</name>
</gene>
<evidence type="ECO:0000313" key="9">
    <source>
        <dbReference type="Proteomes" id="UP000219688"/>
    </source>
</evidence>
<evidence type="ECO:0000256" key="4">
    <source>
        <dbReference type="ARBA" id="ARBA00022692"/>
    </source>
</evidence>
<feature type="transmembrane region" description="Helical" evidence="7">
    <location>
        <begin position="142"/>
        <end position="162"/>
    </location>
</feature>
<keyword evidence="6 7" id="KW-0472">Membrane</keyword>
<feature type="transmembrane region" description="Helical" evidence="7">
    <location>
        <begin position="83"/>
        <end position="104"/>
    </location>
</feature>
<feature type="transmembrane region" description="Helical" evidence="7">
    <location>
        <begin position="110"/>
        <end position="130"/>
    </location>
</feature>
<dbReference type="RefSeq" id="WP_097188574.1">
    <property type="nucleotide sequence ID" value="NZ_OBQK01000008.1"/>
</dbReference>
<dbReference type="PANTHER" id="PTHR23513">
    <property type="entry name" value="INTEGRAL MEMBRANE EFFLUX PROTEIN-RELATED"/>
    <property type="match status" value="1"/>
</dbReference>
<dbReference type="GO" id="GO:0005886">
    <property type="term" value="C:plasma membrane"/>
    <property type="evidence" value="ECO:0007669"/>
    <property type="project" value="UniProtKB-SubCell"/>
</dbReference>
<dbReference type="Pfam" id="PF05977">
    <property type="entry name" value="MFS_3"/>
    <property type="match status" value="1"/>
</dbReference>
<evidence type="ECO:0000256" key="3">
    <source>
        <dbReference type="ARBA" id="ARBA00022475"/>
    </source>
</evidence>